<dbReference type="InterPro" id="IPR011356">
    <property type="entry name" value="Leucine_aapep/pepB"/>
</dbReference>
<evidence type="ECO:0000259" key="1">
    <source>
        <dbReference type="Pfam" id="PF18295"/>
    </source>
</evidence>
<dbReference type="Pfam" id="PF18295">
    <property type="entry name" value="Pdase_M17_N2"/>
    <property type="match status" value="1"/>
</dbReference>
<accession>A0ABQ9EFM9</accession>
<name>A0ABQ9EFM9_TEGGR</name>
<dbReference type="InterPro" id="IPR041417">
    <property type="entry name" value="NPEPL1_N"/>
</dbReference>
<dbReference type="Proteomes" id="UP001217089">
    <property type="component" value="Unassembled WGS sequence"/>
</dbReference>
<evidence type="ECO:0000313" key="3">
    <source>
        <dbReference type="Proteomes" id="UP001217089"/>
    </source>
</evidence>
<evidence type="ECO:0000313" key="2">
    <source>
        <dbReference type="EMBL" id="KAJ8302651.1"/>
    </source>
</evidence>
<dbReference type="EMBL" id="JARBDR010000917">
    <property type="protein sequence ID" value="KAJ8302651.1"/>
    <property type="molecule type" value="Genomic_DNA"/>
</dbReference>
<sequence length="234" mass="24915">MVATLKFSATLSKSDPQTNPVLIVGQPKNLAKITFEQVQIKLLPRVNSETFTAAVSGLHPSPTDSCSLWLNNATVAALPVKCSRHNTPSRAHSLTKILKSCLVGGEEFIVIVCEKSDVVALGCAVARALPLYSAKSSSSSDKRSVTVEYIVIGDEGNNGLTEHDLNCLSAMCHGIRLSAKIVDTPCAEMHSDALLNEVRRVGEELNIEPLIIQGAALNEKGFGGIYNVGKSSNT</sequence>
<organism evidence="2 3">
    <name type="scientific">Tegillarca granosa</name>
    <name type="common">Malaysian cockle</name>
    <name type="synonym">Anadara granosa</name>
    <dbReference type="NCBI Taxonomy" id="220873"/>
    <lineage>
        <taxon>Eukaryota</taxon>
        <taxon>Metazoa</taxon>
        <taxon>Spiralia</taxon>
        <taxon>Lophotrochozoa</taxon>
        <taxon>Mollusca</taxon>
        <taxon>Bivalvia</taxon>
        <taxon>Autobranchia</taxon>
        <taxon>Pteriomorphia</taxon>
        <taxon>Arcoida</taxon>
        <taxon>Arcoidea</taxon>
        <taxon>Arcidae</taxon>
        <taxon>Tegillarca</taxon>
    </lineage>
</organism>
<protein>
    <recommendedName>
        <fullName evidence="1">Probable aminopeptidase NPEPL1 N-terminal domain-containing protein</fullName>
    </recommendedName>
</protein>
<reference evidence="2 3" key="1">
    <citation type="submission" date="2022-12" db="EMBL/GenBank/DDBJ databases">
        <title>Chromosome-level genome of Tegillarca granosa.</title>
        <authorList>
            <person name="Kim J."/>
        </authorList>
    </citation>
    <scope>NUCLEOTIDE SEQUENCE [LARGE SCALE GENOMIC DNA]</scope>
    <source>
        <strain evidence="2">Teg-2019</strain>
        <tissue evidence="2">Adductor muscle</tissue>
    </source>
</reference>
<proteinExistence type="predicted"/>
<dbReference type="Gene3D" id="3.40.50.10590">
    <property type="entry name" value="Zn-dependent exopeptidases"/>
    <property type="match status" value="1"/>
</dbReference>
<dbReference type="PANTHER" id="PTHR11963">
    <property type="entry name" value="LEUCINE AMINOPEPTIDASE-RELATED"/>
    <property type="match status" value="1"/>
</dbReference>
<dbReference type="PANTHER" id="PTHR11963:SF4">
    <property type="entry name" value="AMINOPEPTIDASE NPEPL1-RELATED"/>
    <property type="match status" value="1"/>
</dbReference>
<keyword evidence="3" id="KW-1185">Reference proteome</keyword>
<dbReference type="Gene3D" id="3.40.630.10">
    <property type="entry name" value="Zn peptidases"/>
    <property type="match status" value="1"/>
</dbReference>
<comment type="caution">
    <text evidence="2">The sequence shown here is derived from an EMBL/GenBank/DDBJ whole genome shotgun (WGS) entry which is preliminary data.</text>
</comment>
<feature type="domain" description="Probable aminopeptidase NPEPL1 N-terminal" evidence="1">
    <location>
        <begin position="19"/>
        <end position="137"/>
    </location>
</feature>
<gene>
    <name evidence="2" type="ORF">KUTeg_019047</name>
</gene>